<reference evidence="2 3" key="1">
    <citation type="journal article" date="2019" name="BMC Genomics">
        <title>New insights from Opisthorchis felineus genome: update on genomics of the epidemiologically important liver flukes.</title>
        <authorList>
            <person name="Ershov N.I."/>
            <person name="Mordvinov V.A."/>
            <person name="Prokhortchouk E.B."/>
            <person name="Pakharukova M.Y."/>
            <person name="Gunbin K.V."/>
            <person name="Ustyantsev K."/>
            <person name="Genaev M.A."/>
            <person name="Blinov A.G."/>
            <person name="Mazur A."/>
            <person name="Boulygina E."/>
            <person name="Tsygankova S."/>
            <person name="Khrameeva E."/>
            <person name="Chekanov N."/>
            <person name="Fan G."/>
            <person name="Xiao A."/>
            <person name="Zhang H."/>
            <person name="Xu X."/>
            <person name="Yang H."/>
            <person name="Solovyev V."/>
            <person name="Lee S.M."/>
            <person name="Liu X."/>
            <person name="Afonnikov D.A."/>
            <person name="Skryabin K.G."/>
        </authorList>
    </citation>
    <scope>NUCLEOTIDE SEQUENCE [LARGE SCALE GENOMIC DNA]</scope>
    <source>
        <strain evidence="2">AK-0245</strain>
        <tissue evidence="2">Whole organism</tissue>
    </source>
</reference>
<keyword evidence="3" id="KW-1185">Reference proteome</keyword>
<dbReference type="Pfam" id="PF02221">
    <property type="entry name" value="E1_DerP2_DerF2"/>
    <property type="match status" value="1"/>
</dbReference>
<dbReference type="SUPFAM" id="SSF81296">
    <property type="entry name" value="E set domains"/>
    <property type="match status" value="1"/>
</dbReference>
<dbReference type="OrthoDB" id="6489092at2759"/>
<name>A0A4S2LJE3_OPIFE</name>
<organism evidence="2 3">
    <name type="scientific">Opisthorchis felineus</name>
    <dbReference type="NCBI Taxonomy" id="147828"/>
    <lineage>
        <taxon>Eukaryota</taxon>
        <taxon>Metazoa</taxon>
        <taxon>Spiralia</taxon>
        <taxon>Lophotrochozoa</taxon>
        <taxon>Platyhelminthes</taxon>
        <taxon>Trematoda</taxon>
        <taxon>Digenea</taxon>
        <taxon>Opisthorchiida</taxon>
        <taxon>Opisthorchiata</taxon>
        <taxon>Opisthorchiidae</taxon>
        <taxon>Opisthorchis</taxon>
    </lineage>
</organism>
<gene>
    <name evidence="2" type="ORF">CRM22_006758</name>
</gene>
<feature type="domain" description="MD-2-related lipid-recognition" evidence="1">
    <location>
        <begin position="49"/>
        <end position="126"/>
    </location>
</feature>
<accession>A0A4S2LJE3</accession>
<proteinExistence type="predicted"/>
<evidence type="ECO:0000313" key="2">
    <source>
        <dbReference type="EMBL" id="TGZ63733.1"/>
    </source>
</evidence>
<dbReference type="Proteomes" id="UP000308267">
    <property type="component" value="Unassembled WGS sequence"/>
</dbReference>
<dbReference type="InterPro" id="IPR003172">
    <property type="entry name" value="ML_dom"/>
</dbReference>
<evidence type="ECO:0000313" key="3">
    <source>
        <dbReference type="Proteomes" id="UP000308267"/>
    </source>
</evidence>
<evidence type="ECO:0000259" key="1">
    <source>
        <dbReference type="Pfam" id="PF02221"/>
    </source>
</evidence>
<dbReference type="InterPro" id="IPR014756">
    <property type="entry name" value="Ig_E-set"/>
</dbReference>
<dbReference type="EMBL" id="SJOL01007084">
    <property type="protein sequence ID" value="TGZ63733.1"/>
    <property type="molecule type" value="Genomic_DNA"/>
</dbReference>
<comment type="caution">
    <text evidence="2">The sequence shown here is derived from an EMBL/GenBank/DDBJ whole genome shotgun (WGS) entry which is preliminary data.</text>
</comment>
<dbReference type="AlphaFoldDB" id="A0A4S2LJE3"/>
<protein>
    <recommendedName>
        <fullName evidence="1">MD-2-related lipid-recognition domain-containing protein</fullName>
    </recommendedName>
</protein>
<sequence length="127" mass="14218">MECDGQVSDSRATMPLEQTVLLVTSTFVLISARTLTYTDCDESTRSLGQAEVHSIIWGVAVPFALDTPEICGDVQPNCPLRPRDRCTYKKSIYIPPTHSRLEFTFRWRLKNSAGATIVCVEIPVRVE</sequence>
<dbReference type="Gene3D" id="2.60.40.770">
    <property type="match status" value="1"/>
</dbReference>